<proteinExistence type="predicted"/>
<gene>
    <name evidence="1" type="ORF">F5878DRAFT_624086</name>
</gene>
<accession>A0AA38P5T8</accession>
<sequence length="354" mass="40471">MIFAVLNNATANRENLRHLRCYISRKILKFPGSFQVERHISSRFPINNPPTCSATISVTSKTPQTTYPCWSRTNPDSNFGFVSKLSFEPFHKTTSHFKLFPSRIVSLDRTRYYAVNQCDELVFPWPEPFDGLNLCHASLCMYYPISAPPSIGPSKSLFKDLSSSRCSQDTKLPTMNVQARATTEADVPEGAEIWYITSDFTAEERKFVEAGERWAALHKENWGLPAKFVILPHPKMKAREEIEGKASTILPEFRSRKSPDFGSTILDVTLRIPWQGDTSETSLSMHSFRSKETVVIGGTVPQQNWWNRLLGHWKAPRLKENTLTFDKDYDGNIVVVERMPVEEKKKNKDGYVRL</sequence>
<dbReference type="Proteomes" id="UP001163846">
    <property type="component" value="Unassembled WGS sequence"/>
</dbReference>
<protein>
    <submittedName>
        <fullName evidence="1">Uncharacterized protein</fullName>
    </submittedName>
</protein>
<comment type="caution">
    <text evidence="1">The sequence shown here is derived from an EMBL/GenBank/DDBJ whole genome shotgun (WGS) entry which is preliminary data.</text>
</comment>
<evidence type="ECO:0000313" key="2">
    <source>
        <dbReference type="Proteomes" id="UP001163846"/>
    </source>
</evidence>
<dbReference type="AlphaFoldDB" id="A0AA38P5T8"/>
<reference evidence="1" key="1">
    <citation type="submission" date="2022-08" db="EMBL/GenBank/DDBJ databases">
        <authorList>
            <consortium name="DOE Joint Genome Institute"/>
            <person name="Min B."/>
            <person name="Riley R."/>
            <person name="Sierra-Patev S."/>
            <person name="Naranjo-Ortiz M."/>
            <person name="Looney B."/>
            <person name="Konkel Z."/>
            <person name="Slot J.C."/>
            <person name="Sakamoto Y."/>
            <person name="Steenwyk J.L."/>
            <person name="Rokas A."/>
            <person name="Carro J."/>
            <person name="Camarero S."/>
            <person name="Ferreira P."/>
            <person name="Molpeceres G."/>
            <person name="Ruiz-Duenas F.J."/>
            <person name="Serrano A."/>
            <person name="Henrissat B."/>
            <person name="Drula E."/>
            <person name="Hughes K.W."/>
            <person name="Mata J.L."/>
            <person name="Ishikawa N.K."/>
            <person name="Vargas-Isla R."/>
            <person name="Ushijima S."/>
            <person name="Smith C.A."/>
            <person name="Ahrendt S."/>
            <person name="Andreopoulos W."/>
            <person name="He G."/>
            <person name="Labutti K."/>
            <person name="Lipzen A."/>
            <person name="Ng V."/>
            <person name="Sandor L."/>
            <person name="Barry K."/>
            <person name="Martinez A.T."/>
            <person name="Xiao Y."/>
            <person name="Gibbons J.G."/>
            <person name="Terashima K."/>
            <person name="Hibbett D.S."/>
            <person name="Grigoriev I.V."/>
        </authorList>
    </citation>
    <scope>NUCLEOTIDE SEQUENCE</scope>
    <source>
        <strain evidence="1">TFB9207</strain>
    </source>
</reference>
<evidence type="ECO:0000313" key="1">
    <source>
        <dbReference type="EMBL" id="KAJ3836855.1"/>
    </source>
</evidence>
<name>A0AA38P5T8_9AGAR</name>
<keyword evidence="2" id="KW-1185">Reference proteome</keyword>
<organism evidence="1 2">
    <name type="scientific">Lentinula raphanica</name>
    <dbReference type="NCBI Taxonomy" id="153919"/>
    <lineage>
        <taxon>Eukaryota</taxon>
        <taxon>Fungi</taxon>
        <taxon>Dikarya</taxon>
        <taxon>Basidiomycota</taxon>
        <taxon>Agaricomycotina</taxon>
        <taxon>Agaricomycetes</taxon>
        <taxon>Agaricomycetidae</taxon>
        <taxon>Agaricales</taxon>
        <taxon>Marasmiineae</taxon>
        <taxon>Omphalotaceae</taxon>
        <taxon>Lentinula</taxon>
    </lineage>
</organism>
<dbReference type="EMBL" id="MU806288">
    <property type="protein sequence ID" value="KAJ3836855.1"/>
    <property type="molecule type" value="Genomic_DNA"/>
</dbReference>